<dbReference type="SMART" id="SM00239">
    <property type="entry name" value="C2"/>
    <property type="match status" value="1"/>
</dbReference>
<dbReference type="Gene3D" id="2.30.42.10">
    <property type="match status" value="1"/>
</dbReference>
<feature type="domain" description="PDZ" evidence="2">
    <location>
        <begin position="174"/>
        <end position="251"/>
    </location>
</feature>
<gene>
    <name evidence="3" type="ORF">ACJMK2_035490</name>
</gene>
<evidence type="ECO:0000259" key="1">
    <source>
        <dbReference type="PROSITE" id="PS50004"/>
    </source>
</evidence>
<reference evidence="3 4" key="1">
    <citation type="submission" date="2024-11" db="EMBL/GenBank/DDBJ databases">
        <title>Chromosome-level genome assembly of the freshwater bivalve Anodonta woodiana.</title>
        <authorList>
            <person name="Chen X."/>
        </authorList>
    </citation>
    <scope>NUCLEOTIDE SEQUENCE [LARGE SCALE GENOMIC DNA]</scope>
    <source>
        <strain evidence="3">MN2024</strain>
        <tissue evidence="3">Gills</tissue>
    </source>
</reference>
<evidence type="ECO:0000313" key="3">
    <source>
        <dbReference type="EMBL" id="KAL3877846.1"/>
    </source>
</evidence>
<dbReference type="Gene3D" id="2.60.40.150">
    <property type="entry name" value="C2 domain"/>
    <property type="match status" value="1"/>
</dbReference>
<protein>
    <submittedName>
        <fullName evidence="3">Uncharacterized protein</fullName>
    </submittedName>
</protein>
<dbReference type="InterPro" id="IPR000008">
    <property type="entry name" value="C2_dom"/>
</dbReference>
<dbReference type="EMBL" id="JBJQND010000005">
    <property type="protein sequence ID" value="KAL3877846.1"/>
    <property type="molecule type" value="Genomic_DNA"/>
</dbReference>
<dbReference type="InterPro" id="IPR035892">
    <property type="entry name" value="C2_domain_sf"/>
</dbReference>
<organism evidence="3 4">
    <name type="scientific">Sinanodonta woodiana</name>
    <name type="common">Chinese pond mussel</name>
    <name type="synonym">Anodonta woodiana</name>
    <dbReference type="NCBI Taxonomy" id="1069815"/>
    <lineage>
        <taxon>Eukaryota</taxon>
        <taxon>Metazoa</taxon>
        <taxon>Spiralia</taxon>
        <taxon>Lophotrochozoa</taxon>
        <taxon>Mollusca</taxon>
        <taxon>Bivalvia</taxon>
        <taxon>Autobranchia</taxon>
        <taxon>Heteroconchia</taxon>
        <taxon>Palaeoheterodonta</taxon>
        <taxon>Unionida</taxon>
        <taxon>Unionoidea</taxon>
        <taxon>Unionidae</taxon>
        <taxon>Unioninae</taxon>
        <taxon>Sinanodonta</taxon>
    </lineage>
</organism>
<name>A0ABD3WWI6_SINWO</name>
<evidence type="ECO:0000259" key="2">
    <source>
        <dbReference type="PROSITE" id="PS50106"/>
    </source>
</evidence>
<dbReference type="SUPFAM" id="SSF50156">
    <property type="entry name" value="PDZ domain-like"/>
    <property type="match status" value="1"/>
</dbReference>
<dbReference type="Proteomes" id="UP001634394">
    <property type="component" value="Unassembled WGS sequence"/>
</dbReference>
<dbReference type="SMART" id="SM00228">
    <property type="entry name" value="PDZ"/>
    <property type="match status" value="1"/>
</dbReference>
<keyword evidence="4" id="KW-1185">Reference proteome</keyword>
<dbReference type="SUPFAM" id="SSF49562">
    <property type="entry name" value="C2 domain (Calcium/lipid-binding domain, CaLB)"/>
    <property type="match status" value="1"/>
</dbReference>
<dbReference type="PANTHER" id="PTHR46848">
    <property type="entry name" value="REGULATOR OF G-PROTEIN SIGNALING 3"/>
    <property type="match status" value="1"/>
</dbReference>
<feature type="domain" description="C2" evidence="1">
    <location>
        <begin position="6"/>
        <end position="125"/>
    </location>
</feature>
<accession>A0ABD3WWI6</accession>
<evidence type="ECO:0000313" key="4">
    <source>
        <dbReference type="Proteomes" id="UP001634394"/>
    </source>
</evidence>
<dbReference type="PROSITE" id="PS50106">
    <property type="entry name" value="PDZ"/>
    <property type="match status" value="1"/>
</dbReference>
<comment type="caution">
    <text evidence="3">The sequence shown here is derived from an EMBL/GenBank/DDBJ whole genome shotgun (WGS) entry which is preliminary data.</text>
</comment>
<dbReference type="InterPro" id="IPR036034">
    <property type="entry name" value="PDZ_sf"/>
</dbReference>
<dbReference type="Pfam" id="PF00168">
    <property type="entry name" value="C2"/>
    <property type="match status" value="1"/>
</dbReference>
<sequence length="303" mass="33758">MLAPLASGQVKLAVSIESGFLTVNVLEARHIRSALSTLPDSFVQISLIMDETKTCRCSTEIISNSSNPVYDEKFSFELTDEDLHKRVMISIWHQDSVTRSNEFLGCTSFGIARLRKTLTGVKGWHYLLNETVGRKKHLQINKRERLLASINRRASLPPVIPAINMDITGGEQLNLTVHKGKGGFGFTLVESCPVKVGRVDGDSHAAETGLKKDDVIIRVNDINVSRSTLTSVNKLVKNSGSKVNFDVIRQKSDVFVETMEESRHVPRTNADLTKLRDSGYVSPPFIKIFARLKSLFRLSFNLS</sequence>
<dbReference type="AlphaFoldDB" id="A0ABD3WWI6"/>
<dbReference type="InterPro" id="IPR001478">
    <property type="entry name" value="PDZ"/>
</dbReference>
<dbReference type="PANTHER" id="PTHR46848:SF1">
    <property type="entry name" value="REGULATOR OF G-PROTEIN SIGNALING 3"/>
    <property type="match status" value="1"/>
</dbReference>
<dbReference type="PROSITE" id="PS50004">
    <property type="entry name" value="C2"/>
    <property type="match status" value="1"/>
</dbReference>
<proteinExistence type="predicted"/>
<dbReference type="Pfam" id="PF00595">
    <property type="entry name" value="PDZ"/>
    <property type="match status" value="1"/>
</dbReference>